<evidence type="ECO:0000313" key="1">
    <source>
        <dbReference type="EMBL" id="SFB39177.1"/>
    </source>
</evidence>
<accession>A0A1I1AML4</accession>
<gene>
    <name evidence="1" type="ORF">SAMN05421867_12027</name>
</gene>
<proteinExistence type="predicted"/>
<evidence type="ECO:0000313" key="2">
    <source>
        <dbReference type="Proteomes" id="UP000199012"/>
    </source>
</evidence>
<sequence>MPSPRRSSPSTGGRWAPALVGLVGVGGAAVATARAVRSARPSPRPDRWHAVTVDRPLEEVAAALSLSGGTSGRPSGTLGAPLVELGDEVRVDLREATGDHGTELRARAAGQAGGGPALEGRIRAALRRTRSLLETGEVAQPDDLGTTRRTLTSLPLELAIRHGREAGRL</sequence>
<dbReference type="RefSeq" id="WP_175499597.1">
    <property type="nucleotide sequence ID" value="NZ_BONM01000033.1"/>
</dbReference>
<reference evidence="1 2" key="1">
    <citation type="submission" date="2016-10" db="EMBL/GenBank/DDBJ databases">
        <authorList>
            <person name="de Groot N.N."/>
        </authorList>
    </citation>
    <scope>NUCLEOTIDE SEQUENCE [LARGE SCALE GENOMIC DNA]</scope>
    <source>
        <strain evidence="1 2">CGMCC 4.6945</strain>
    </source>
</reference>
<dbReference type="EMBL" id="FOKA01000020">
    <property type="protein sequence ID" value="SFB39177.1"/>
    <property type="molecule type" value="Genomic_DNA"/>
</dbReference>
<dbReference type="AlphaFoldDB" id="A0A1I1AML4"/>
<keyword evidence="2" id="KW-1185">Reference proteome</keyword>
<organism evidence="1 2">
    <name type="scientific">Cellulomonas marina</name>
    <dbReference type="NCBI Taxonomy" id="988821"/>
    <lineage>
        <taxon>Bacteria</taxon>
        <taxon>Bacillati</taxon>
        <taxon>Actinomycetota</taxon>
        <taxon>Actinomycetes</taxon>
        <taxon>Micrococcales</taxon>
        <taxon>Cellulomonadaceae</taxon>
        <taxon>Cellulomonas</taxon>
    </lineage>
</organism>
<dbReference type="STRING" id="988821.SAMN05421867_12027"/>
<dbReference type="Proteomes" id="UP000199012">
    <property type="component" value="Unassembled WGS sequence"/>
</dbReference>
<name>A0A1I1AML4_9CELL</name>
<protein>
    <submittedName>
        <fullName evidence="1">Uncharacterized protein</fullName>
    </submittedName>
</protein>